<dbReference type="AlphaFoldDB" id="A0A2H0BGQ2"/>
<gene>
    <name evidence="2" type="ORF">COX05_00925</name>
</gene>
<feature type="transmembrane region" description="Helical" evidence="1">
    <location>
        <begin position="30"/>
        <end position="48"/>
    </location>
</feature>
<dbReference type="Proteomes" id="UP000228495">
    <property type="component" value="Unassembled WGS sequence"/>
</dbReference>
<dbReference type="EMBL" id="PCSU01000012">
    <property type="protein sequence ID" value="PIP56846.1"/>
    <property type="molecule type" value="Genomic_DNA"/>
</dbReference>
<reference evidence="2 3" key="1">
    <citation type="submission" date="2017-09" db="EMBL/GenBank/DDBJ databases">
        <title>Depth-based differentiation of microbial function through sediment-hosted aquifers and enrichment of novel symbionts in the deep terrestrial subsurface.</title>
        <authorList>
            <person name="Probst A.J."/>
            <person name="Ladd B."/>
            <person name="Jarett J.K."/>
            <person name="Geller-Mcgrath D.E."/>
            <person name="Sieber C.M."/>
            <person name="Emerson J.B."/>
            <person name="Anantharaman K."/>
            <person name="Thomas B.C."/>
            <person name="Malmstrom R."/>
            <person name="Stieglmeier M."/>
            <person name="Klingl A."/>
            <person name="Woyke T."/>
            <person name="Ryan C.M."/>
            <person name="Banfield J.F."/>
        </authorList>
    </citation>
    <scope>NUCLEOTIDE SEQUENCE [LARGE SCALE GENOMIC DNA]</scope>
    <source>
        <strain evidence="2">CG22_combo_CG10-13_8_21_14_all_39_12</strain>
    </source>
</reference>
<protein>
    <submittedName>
        <fullName evidence="2">Uncharacterized protein</fullName>
    </submittedName>
</protein>
<comment type="caution">
    <text evidence="2">The sequence shown here is derived from an EMBL/GenBank/DDBJ whole genome shotgun (WGS) entry which is preliminary data.</text>
</comment>
<organism evidence="2 3">
    <name type="scientific">candidate division WWE3 bacterium CG22_combo_CG10-13_8_21_14_all_39_12</name>
    <dbReference type="NCBI Taxonomy" id="1975094"/>
    <lineage>
        <taxon>Bacteria</taxon>
        <taxon>Katanobacteria</taxon>
    </lineage>
</organism>
<proteinExistence type="predicted"/>
<sequence>MEALLYIIAGMVLLFLERSSLRGSIILENWLRIIAGGLFIQIGLVLIANPSLNWVIDLVTITTALVMFSIAIQFHKKNKKSG</sequence>
<name>A0A2H0BGQ2_UNCKA</name>
<evidence type="ECO:0000256" key="1">
    <source>
        <dbReference type="SAM" id="Phobius"/>
    </source>
</evidence>
<evidence type="ECO:0000313" key="3">
    <source>
        <dbReference type="Proteomes" id="UP000228495"/>
    </source>
</evidence>
<keyword evidence="1" id="KW-1133">Transmembrane helix</keyword>
<keyword evidence="1" id="KW-0812">Transmembrane</keyword>
<keyword evidence="1" id="KW-0472">Membrane</keyword>
<feature type="transmembrane region" description="Helical" evidence="1">
    <location>
        <begin position="54"/>
        <end position="74"/>
    </location>
</feature>
<accession>A0A2H0BGQ2</accession>
<evidence type="ECO:0000313" key="2">
    <source>
        <dbReference type="EMBL" id="PIP56846.1"/>
    </source>
</evidence>